<keyword evidence="1" id="KW-0812">Transmembrane</keyword>
<dbReference type="AlphaFoldDB" id="A0A1A8DXU5"/>
<proteinExistence type="predicted"/>
<dbReference type="EMBL" id="HAEA01009601">
    <property type="protein sequence ID" value="SBQ38081.1"/>
    <property type="molecule type" value="Transcribed_RNA"/>
</dbReference>
<keyword evidence="1" id="KW-0472">Membrane</keyword>
<protein>
    <submittedName>
        <fullName evidence="2">Uncharacterized protein</fullName>
    </submittedName>
</protein>
<feature type="transmembrane region" description="Helical" evidence="1">
    <location>
        <begin position="36"/>
        <end position="56"/>
    </location>
</feature>
<evidence type="ECO:0000256" key="1">
    <source>
        <dbReference type="SAM" id="Phobius"/>
    </source>
</evidence>
<reference evidence="2" key="1">
    <citation type="submission" date="2016-05" db="EMBL/GenBank/DDBJ databases">
        <authorList>
            <person name="Lavstsen T."/>
            <person name="Jespersen J.S."/>
        </authorList>
    </citation>
    <scope>NUCLEOTIDE SEQUENCE</scope>
    <source>
        <tissue evidence="2">Brain</tissue>
    </source>
</reference>
<sequence length="306" mass="33712">MLAAGGSSSSALQFRGGAVALPVNPADVPALEIKLGALVVLLSITLVFGFAPLCIVRGTGRCSINSDNYTDLCQQREAFIKEAADQMIEDLKKDLMARQKDLESPTEYEELSDDELPSRNWSKAQRQIKPLIAENKRLKEDNFKHPIEAMKELPAVGQNLRDISELLSLISSSASARSTLVQTPVRTPARSELQLSAPASPQVDSADLVSLVSGESKSPDRSSTLCGLQVTQFTSETWQCSSTAGKRCPVTPPHHHHHHHHHHHYHHLFFLMYRVQRLGQPTPTPLHTGLHTYLLAQSTAQQTINI</sequence>
<accession>A0A1A8DXU5</accession>
<gene>
    <name evidence="2" type="primary">Nfu_g_1_001699</name>
</gene>
<evidence type="ECO:0000313" key="2">
    <source>
        <dbReference type="EMBL" id="SBQ38081.1"/>
    </source>
</evidence>
<keyword evidence="1" id="KW-1133">Transmembrane helix</keyword>
<organism evidence="2">
    <name type="scientific">Nothobranchius kadleci</name>
    <name type="common">African annual killifish</name>
    <dbReference type="NCBI Taxonomy" id="1051664"/>
    <lineage>
        <taxon>Eukaryota</taxon>
        <taxon>Metazoa</taxon>
        <taxon>Chordata</taxon>
        <taxon>Craniata</taxon>
        <taxon>Vertebrata</taxon>
        <taxon>Euteleostomi</taxon>
        <taxon>Actinopterygii</taxon>
        <taxon>Neopterygii</taxon>
        <taxon>Teleostei</taxon>
        <taxon>Neoteleostei</taxon>
        <taxon>Acanthomorphata</taxon>
        <taxon>Ovalentaria</taxon>
        <taxon>Atherinomorphae</taxon>
        <taxon>Cyprinodontiformes</taxon>
        <taxon>Nothobranchiidae</taxon>
        <taxon>Nothobranchius</taxon>
    </lineage>
</organism>
<name>A0A1A8DXU5_NOTKA</name>
<reference evidence="2" key="2">
    <citation type="submission" date="2016-06" db="EMBL/GenBank/DDBJ databases">
        <title>The genome of a short-lived fish provides insights into sex chromosome evolution and the genetic control of aging.</title>
        <authorList>
            <person name="Reichwald K."/>
            <person name="Felder M."/>
            <person name="Petzold A."/>
            <person name="Koch P."/>
            <person name="Groth M."/>
            <person name="Platzer M."/>
        </authorList>
    </citation>
    <scope>NUCLEOTIDE SEQUENCE</scope>
    <source>
        <tissue evidence="2">Brain</tissue>
    </source>
</reference>